<dbReference type="GeneID" id="70249908"/>
<keyword evidence="4" id="KW-1185">Reference proteome</keyword>
<evidence type="ECO:0000256" key="1">
    <source>
        <dbReference type="SAM" id="Phobius"/>
    </source>
</evidence>
<keyword evidence="1" id="KW-0812">Transmembrane</keyword>
<evidence type="ECO:0000313" key="3">
    <source>
        <dbReference type="EMBL" id="KAH8705236.1"/>
    </source>
</evidence>
<keyword evidence="1" id="KW-1133">Transmembrane helix</keyword>
<feature type="transmembrane region" description="Helical" evidence="1">
    <location>
        <begin position="243"/>
        <end position="263"/>
    </location>
</feature>
<protein>
    <recommendedName>
        <fullName evidence="2">DUF7702 domain-containing protein</fullName>
    </recommendedName>
</protein>
<gene>
    <name evidence="3" type="ORF">BGW36DRAFT_421802</name>
</gene>
<feature type="transmembrane region" description="Helical" evidence="1">
    <location>
        <begin position="67"/>
        <end position="93"/>
    </location>
</feature>
<feature type="transmembrane region" description="Helical" evidence="1">
    <location>
        <begin position="204"/>
        <end position="223"/>
    </location>
</feature>
<feature type="transmembrane region" description="Helical" evidence="1">
    <location>
        <begin position="6"/>
        <end position="29"/>
    </location>
</feature>
<dbReference type="Proteomes" id="UP001201262">
    <property type="component" value="Unassembled WGS sequence"/>
</dbReference>
<keyword evidence="1" id="KW-0472">Membrane</keyword>
<sequence>MLNQHSQVGIAQIVFYVPAVLAAITLFLFRKQVKGLPRFAWYVLTLFTLVRLAGGIVVILYENNSSSTGLAIASVILLNAGVFPCIAATIGFIKIMLVQNTFPDLVFATTFSKTMPHSTHIDYKHDRVLHYLVVTSRLLFLAGIGLLVGGGVLEGNYNDQSSVQTGIKLSRAGYCVVAAFVGTLLLFLAFFWVKRQTLSSTSLLVLRGVTMAVPFFIVRLTYAFLSVYRGAEDKTWDSLSGPIAPFLVMGLLMEYFVVVIYLYTGFKIKKTVDVVPDGEILALAK</sequence>
<dbReference type="EMBL" id="JAJTJA010000001">
    <property type="protein sequence ID" value="KAH8705236.1"/>
    <property type="molecule type" value="Genomic_DNA"/>
</dbReference>
<feature type="transmembrane region" description="Helical" evidence="1">
    <location>
        <begin position="171"/>
        <end position="192"/>
    </location>
</feature>
<proteinExistence type="predicted"/>
<feature type="transmembrane region" description="Helical" evidence="1">
    <location>
        <begin position="128"/>
        <end position="151"/>
    </location>
</feature>
<feature type="domain" description="DUF7702" evidence="2">
    <location>
        <begin position="2"/>
        <end position="94"/>
    </location>
</feature>
<name>A0AAD4Q620_9EURO</name>
<evidence type="ECO:0000313" key="4">
    <source>
        <dbReference type="Proteomes" id="UP001201262"/>
    </source>
</evidence>
<feature type="domain" description="DUF7702" evidence="2">
    <location>
        <begin position="132"/>
        <end position="270"/>
    </location>
</feature>
<dbReference type="InterPro" id="IPR056119">
    <property type="entry name" value="DUF7702"/>
</dbReference>
<reference evidence="3" key="1">
    <citation type="submission" date="2021-12" db="EMBL/GenBank/DDBJ databases">
        <title>Convergent genome expansion in fungi linked to evolution of root-endophyte symbiosis.</title>
        <authorList>
            <consortium name="DOE Joint Genome Institute"/>
            <person name="Ke Y.-H."/>
            <person name="Bonito G."/>
            <person name="Liao H.-L."/>
            <person name="Looney B."/>
            <person name="Rojas-Flechas A."/>
            <person name="Nash J."/>
            <person name="Hameed K."/>
            <person name="Schadt C."/>
            <person name="Martin F."/>
            <person name="Crous P.W."/>
            <person name="Miettinen O."/>
            <person name="Magnuson J.K."/>
            <person name="Labbe J."/>
            <person name="Jacobson D."/>
            <person name="Doktycz M.J."/>
            <person name="Veneault-Fourrey C."/>
            <person name="Kuo A."/>
            <person name="Mondo S."/>
            <person name="Calhoun S."/>
            <person name="Riley R."/>
            <person name="Ohm R."/>
            <person name="LaButti K."/>
            <person name="Andreopoulos B."/>
            <person name="Pangilinan J."/>
            <person name="Nolan M."/>
            <person name="Tritt A."/>
            <person name="Clum A."/>
            <person name="Lipzen A."/>
            <person name="Daum C."/>
            <person name="Barry K."/>
            <person name="Grigoriev I.V."/>
            <person name="Vilgalys R."/>
        </authorList>
    </citation>
    <scope>NUCLEOTIDE SEQUENCE</scope>
    <source>
        <strain evidence="3">PMI_201</strain>
    </source>
</reference>
<dbReference type="RefSeq" id="XP_046077857.1">
    <property type="nucleotide sequence ID" value="XM_046219621.1"/>
</dbReference>
<feature type="transmembrane region" description="Helical" evidence="1">
    <location>
        <begin position="41"/>
        <end position="61"/>
    </location>
</feature>
<accession>A0AAD4Q620</accession>
<dbReference type="PANTHER" id="PTHR42109">
    <property type="entry name" value="UNPLACED GENOMIC SCAFFOLD UM_SCAF_CONTIG_1.265, WHOLE GENOME SHOTGUN SEQUENCE"/>
    <property type="match status" value="1"/>
</dbReference>
<dbReference type="Pfam" id="PF24800">
    <property type="entry name" value="DUF7702"/>
    <property type="match status" value="2"/>
</dbReference>
<evidence type="ECO:0000259" key="2">
    <source>
        <dbReference type="Pfam" id="PF24800"/>
    </source>
</evidence>
<dbReference type="AlphaFoldDB" id="A0AAD4Q620"/>
<organism evidence="3 4">
    <name type="scientific">Talaromyces proteolyticus</name>
    <dbReference type="NCBI Taxonomy" id="1131652"/>
    <lineage>
        <taxon>Eukaryota</taxon>
        <taxon>Fungi</taxon>
        <taxon>Dikarya</taxon>
        <taxon>Ascomycota</taxon>
        <taxon>Pezizomycotina</taxon>
        <taxon>Eurotiomycetes</taxon>
        <taxon>Eurotiomycetidae</taxon>
        <taxon>Eurotiales</taxon>
        <taxon>Trichocomaceae</taxon>
        <taxon>Talaromyces</taxon>
        <taxon>Talaromyces sect. Bacilispori</taxon>
    </lineage>
</organism>
<dbReference type="PANTHER" id="PTHR42109:SF2">
    <property type="entry name" value="INTEGRAL MEMBRANE PROTEIN"/>
    <property type="match status" value="1"/>
</dbReference>
<comment type="caution">
    <text evidence="3">The sequence shown here is derived from an EMBL/GenBank/DDBJ whole genome shotgun (WGS) entry which is preliminary data.</text>
</comment>